<evidence type="ECO:0000313" key="3">
    <source>
        <dbReference type="EMBL" id="CCC49419.1"/>
    </source>
</evidence>
<dbReference type="GO" id="GO:0070628">
    <property type="term" value="F:proteasome binding"/>
    <property type="evidence" value="ECO:0007669"/>
    <property type="project" value="InterPro"/>
</dbReference>
<keyword evidence="1" id="KW-0812">Transmembrane</keyword>
<reference evidence="3" key="1">
    <citation type="journal article" date="2012" name="Proc. Natl. Acad. Sci. U.S.A.">
        <title>Antigenic diversity is generated by distinct evolutionary mechanisms in African trypanosome species.</title>
        <authorList>
            <person name="Jackson A.P."/>
            <person name="Berry A."/>
            <person name="Aslett M."/>
            <person name="Allison H.C."/>
            <person name="Burton P."/>
            <person name="Vavrova-Anderson J."/>
            <person name="Brown R."/>
            <person name="Browne H."/>
            <person name="Corton N."/>
            <person name="Hauser H."/>
            <person name="Gamble J."/>
            <person name="Gilderthorp R."/>
            <person name="Marcello L."/>
            <person name="McQuillan J."/>
            <person name="Otto T.D."/>
            <person name="Quail M.A."/>
            <person name="Sanders M.J."/>
            <person name="van Tonder A."/>
            <person name="Ginger M.L."/>
            <person name="Field M.C."/>
            <person name="Barry J.D."/>
            <person name="Hertz-Fowler C."/>
            <person name="Berriman M."/>
        </authorList>
    </citation>
    <scope>NUCLEOTIDE SEQUENCE</scope>
    <source>
        <strain evidence="3">Y486</strain>
    </source>
</reference>
<dbReference type="InterPro" id="IPR016024">
    <property type="entry name" value="ARM-type_fold"/>
</dbReference>
<organism evidence="3">
    <name type="scientific">Trypanosoma vivax (strain Y486)</name>
    <dbReference type="NCBI Taxonomy" id="1055687"/>
    <lineage>
        <taxon>Eukaryota</taxon>
        <taxon>Discoba</taxon>
        <taxon>Euglenozoa</taxon>
        <taxon>Kinetoplastea</taxon>
        <taxon>Metakinetoplastina</taxon>
        <taxon>Trypanosomatida</taxon>
        <taxon>Trypanosomatidae</taxon>
        <taxon>Trypanosoma</taxon>
        <taxon>Duttonella</taxon>
    </lineage>
</organism>
<keyword evidence="1" id="KW-1133">Transmembrane helix</keyword>
<gene>
    <name evidence="3" type="ORF">TVY486_0800270</name>
</gene>
<dbReference type="GO" id="GO:0005829">
    <property type="term" value="C:cytosol"/>
    <property type="evidence" value="ECO:0007669"/>
    <property type="project" value="TreeGrafter"/>
</dbReference>
<evidence type="ECO:0000256" key="1">
    <source>
        <dbReference type="SAM" id="Phobius"/>
    </source>
</evidence>
<dbReference type="EMBL" id="HE573024">
    <property type="protein sequence ID" value="CCC49419.1"/>
    <property type="molecule type" value="Genomic_DNA"/>
</dbReference>
<sequence>RRAKVALSEALSGFLFINLHHIGKFAVMQSVGRAALVSVGHGDDRVRSGGRKLLAALTKVASDEQIRALVTAWFDELRKLPDASSSTLAESCLDPLADDRHQLKRRRTALLLGLCAFLSANLGAVCPYIPRLMHRLAVFANDPAPEVRRGIKCAFEEWWRAHRDGWELEHRSHFSTDQVELIMPLMKAPTYLV</sequence>
<accession>G0U022</accession>
<feature type="domain" description="Proteasome activator complex subunit 4 C-terminal" evidence="2">
    <location>
        <begin position="105"/>
        <end position="192"/>
    </location>
</feature>
<dbReference type="PANTHER" id="PTHR32170">
    <property type="entry name" value="PROTEASOME ACTIVATOR COMPLEX SUBUNIT 4"/>
    <property type="match status" value="1"/>
</dbReference>
<proteinExistence type="predicted"/>
<dbReference type="InterPro" id="IPR035309">
    <property type="entry name" value="PSME4"/>
</dbReference>
<feature type="non-terminal residue" evidence="3">
    <location>
        <position position="1"/>
    </location>
</feature>
<dbReference type="AlphaFoldDB" id="G0U022"/>
<dbReference type="SUPFAM" id="SSF48371">
    <property type="entry name" value="ARM repeat"/>
    <property type="match status" value="1"/>
</dbReference>
<dbReference type="Gene3D" id="1.25.10.10">
    <property type="entry name" value="Leucine-rich Repeat Variant"/>
    <property type="match status" value="1"/>
</dbReference>
<feature type="transmembrane region" description="Helical" evidence="1">
    <location>
        <begin position="109"/>
        <end position="130"/>
    </location>
</feature>
<dbReference type="GO" id="GO:0016504">
    <property type="term" value="F:peptidase activator activity"/>
    <property type="evidence" value="ECO:0007669"/>
    <property type="project" value="InterPro"/>
</dbReference>
<dbReference type="Pfam" id="PF11919">
    <property type="entry name" value="PSME4_C"/>
    <property type="match status" value="1"/>
</dbReference>
<dbReference type="InterPro" id="IPR011989">
    <property type="entry name" value="ARM-like"/>
</dbReference>
<keyword evidence="1" id="KW-0472">Membrane</keyword>
<dbReference type="PANTHER" id="PTHR32170:SF3">
    <property type="entry name" value="PROTEASOME ACTIVATOR COMPLEX SUBUNIT 4"/>
    <property type="match status" value="1"/>
</dbReference>
<protein>
    <recommendedName>
        <fullName evidence="2">Proteasome activator complex subunit 4 C-terminal domain-containing protein</fullName>
    </recommendedName>
</protein>
<name>G0U022_TRYVY</name>
<dbReference type="InterPro" id="IPR021843">
    <property type="entry name" value="PSME4_C"/>
</dbReference>
<dbReference type="GO" id="GO:0005634">
    <property type="term" value="C:nucleus"/>
    <property type="evidence" value="ECO:0007669"/>
    <property type="project" value="TreeGrafter"/>
</dbReference>
<dbReference type="VEuPathDB" id="TriTrypDB:TvY486_0800270"/>
<evidence type="ECO:0000259" key="2">
    <source>
        <dbReference type="Pfam" id="PF11919"/>
    </source>
</evidence>
<dbReference type="GO" id="GO:0010499">
    <property type="term" value="P:proteasomal ubiquitin-independent protein catabolic process"/>
    <property type="evidence" value="ECO:0007669"/>
    <property type="project" value="TreeGrafter"/>
</dbReference>